<dbReference type="Pfam" id="PF07729">
    <property type="entry name" value="FCD"/>
    <property type="match status" value="1"/>
</dbReference>
<feature type="domain" description="HTH gntR-type" evidence="4">
    <location>
        <begin position="20"/>
        <end position="86"/>
    </location>
</feature>
<name>A0AAE3VL29_9HYPH</name>
<keyword evidence="6" id="KW-1185">Reference proteome</keyword>
<accession>A0AAE3VL29</accession>
<comment type="caution">
    <text evidence="5">The sequence shown here is derived from an EMBL/GenBank/DDBJ whole genome shotgun (WGS) entry which is preliminary data.</text>
</comment>
<dbReference type="InterPro" id="IPR000524">
    <property type="entry name" value="Tscrpt_reg_HTH_GntR"/>
</dbReference>
<dbReference type="PROSITE" id="PS50949">
    <property type="entry name" value="HTH_GNTR"/>
    <property type="match status" value="1"/>
</dbReference>
<dbReference type="GO" id="GO:0003700">
    <property type="term" value="F:DNA-binding transcription factor activity"/>
    <property type="evidence" value="ECO:0007669"/>
    <property type="project" value="InterPro"/>
</dbReference>
<gene>
    <name evidence="5" type="ORF">J2S73_000463</name>
</gene>
<organism evidence="5 6">
    <name type="scientific">Amorphus orientalis</name>
    <dbReference type="NCBI Taxonomy" id="649198"/>
    <lineage>
        <taxon>Bacteria</taxon>
        <taxon>Pseudomonadati</taxon>
        <taxon>Pseudomonadota</taxon>
        <taxon>Alphaproteobacteria</taxon>
        <taxon>Hyphomicrobiales</taxon>
        <taxon>Amorphaceae</taxon>
        <taxon>Amorphus</taxon>
    </lineage>
</organism>
<keyword evidence="3" id="KW-0804">Transcription</keyword>
<dbReference type="Proteomes" id="UP001229244">
    <property type="component" value="Unassembled WGS sequence"/>
</dbReference>
<evidence type="ECO:0000313" key="6">
    <source>
        <dbReference type="Proteomes" id="UP001229244"/>
    </source>
</evidence>
<evidence type="ECO:0000259" key="4">
    <source>
        <dbReference type="PROSITE" id="PS50949"/>
    </source>
</evidence>
<dbReference type="SUPFAM" id="SSF48008">
    <property type="entry name" value="GntR ligand-binding domain-like"/>
    <property type="match status" value="1"/>
</dbReference>
<dbReference type="RefSeq" id="WP_306883813.1">
    <property type="nucleotide sequence ID" value="NZ_JAUSUL010000001.1"/>
</dbReference>
<dbReference type="SMART" id="SM00345">
    <property type="entry name" value="HTH_GNTR"/>
    <property type="match status" value="1"/>
</dbReference>
<dbReference type="SMART" id="SM00895">
    <property type="entry name" value="FCD"/>
    <property type="match status" value="1"/>
</dbReference>
<dbReference type="GO" id="GO:0003677">
    <property type="term" value="F:DNA binding"/>
    <property type="evidence" value="ECO:0007669"/>
    <property type="project" value="UniProtKB-KW"/>
</dbReference>
<evidence type="ECO:0000256" key="1">
    <source>
        <dbReference type="ARBA" id="ARBA00023015"/>
    </source>
</evidence>
<dbReference type="InterPro" id="IPR036388">
    <property type="entry name" value="WH-like_DNA-bd_sf"/>
</dbReference>
<dbReference type="InterPro" id="IPR011711">
    <property type="entry name" value="GntR_C"/>
</dbReference>
<keyword evidence="1" id="KW-0805">Transcription regulation</keyword>
<dbReference type="Gene3D" id="1.20.120.530">
    <property type="entry name" value="GntR ligand-binding domain-like"/>
    <property type="match status" value="1"/>
</dbReference>
<sequence length="238" mass="25819">MGRKPPSHNPSPLSGGGTTASLRAQIYTDVRGKLQRAEFRPGDRLVDTELATQYRTSRMPAREALMALASQGFLRPTTRGFAVPELSSQDVRDIFAVRRLLEPEAAAAAARNLDADGLAALIAARDLAREAVETDAPEALMEANIAFRGTWLSAVGNRRLIDTIESFRDHIQTVRIATLHNAGTRVIVLTGIEALSSAFVSRDEEAVRREMRAFMAAAEAEFFAAVSVEEADRDASPA</sequence>
<proteinExistence type="predicted"/>
<evidence type="ECO:0000256" key="2">
    <source>
        <dbReference type="ARBA" id="ARBA00023125"/>
    </source>
</evidence>
<dbReference type="InterPro" id="IPR008920">
    <property type="entry name" value="TF_FadR/GntR_C"/>
</dbReference>
<dbReference type="SUPFAM" id="SSF46785">
    <property type="entry name" value="Winged helix' DNA-binding domain"/>
    <property type="match status" value="1"/>
</dbReference>
<dbReference type="PANTHER" id="PTHR43537">
    <property type="entry name" value="TRANSCRIPTIONAL REGULATOR, GNTR FAMILY"/>
    <property type="match status" value="1"/>
</dbReference>
<dbReference type="Gene3D" id="1.10.10.10">
    <property type="entry name" value="Winged helix-like DNA-binding domain superfamily/Winged helix DNA-binding domain"/>
    <property type="match status" value="1"/>
</dbReference>
<dbReference type="EMBL" id="JAUSUL010000001">
    <property type="protein sequence ID" value="MDQ0314026.1"/>
    <property type="molecule type" value="Genomic_DNA"/>
</dbReference>
<dbReference type="PANTHER" id="PTHR43537:SF45">
    <property type="entry name" value="GNTR FAMILY REGULATORY PROTEIN"/>
    <property type="match status" value="1"/>
</dbReference>
<dbReference type="AlphaFoldDB" id="A0AAE3VL29"/>
<evidence type="ECO:0000313" key="5">
    <source>
        <dbReference type="EMBL" id="MDQ0314026.1"/>
    </source>
</evidence>
<dbReference type="InterPro" id="IPR036390">
    <property type="entry name" value="WH_DNA-bd_sf"/>
</dbReference>
<keyword evidence="2 5" id="KW-0238">DNA-binding</keyword>
<dbReference type="Pfam" id="PF00392">
    <property type="entry name" value="GntR"/>
    <property type="match status" value="1"/>
</dbReference>
<reference evidence="5" key="1">
    <citation type="submission" date="2023-07" db="EMBL/GenBank/DDBJ databases">
        <title>Genomic Encyclopedia of Type Strains, Phase IV (KMG-IV): sequencing the most valuable type-strain genomes for metagenomic binning, comparative biology and taxonomic classification.</title>
        <authorList>
            <person name="Goeker M."/>
        </authorList>
    </citation>
    <scope>NUCLEOTIDE SEQUENCE</scope>
    <source>
        <strain evidence="5">DSM 21202</strain>
    </source>
</reference>
<protein>
    <submittedName>
        <fullName evidence="5">DNA-binding GntR family transcriptional regulator</fullName>
    </submittedName>
</protein>
<evidence type="ECO:0000256" key="3">
    <source>
        <dbReference type="ARBA" id="ARBA00023163"/>
    </source>
</evidence>